<dbReference type="STRING" id="582667.SAMN05192568_1008187"/>
<dbReference type="Proteomes" id="UP000199048">
    <property type="component" value="Unassembled WGS sequence"/>
</dbReference>
<evidence type="ECO:0008006" key="4">
    <source>
        <dbReference type="Google" id="ProtNLM"/>
    </source>
</evidence>
<dbReference type="AlphaFoldDB" id="A0A1I4JQR5"/>
<accession>A0A1I4JQR5</accession>
<keyword evidence="3" id="KW-1185">Reference proteome</keyword>
<dbReference type="EMBL" id="FOTK01000008">
    <property type="protein sequence ID" value="SFL68671.1"/>
    <property type="molecule type" value="Genomic_DNA"/>
</dbReference>
<feature type="region of interest" description="Disordered" evidence="1">
    <location>
        <begin position="164"/>
        <end position="185"/>
    </location>
</feature>
<evidence type="ECO:0000313" key="2">
    <source>
        <dbReference type="EMBL" id="SFL68671.1"/>
    </source>
</evidence>
<evidence type="ECO:0000313" key="3">
    <source>
        <dbReference type="Proteomes" id="UP000199048"/>
    </source>
</evidence>
<feature type="compositionally biased region" description="Pro residues" evidence="1">
    <location>
        <begin position="169"/>
        <end position="185"/>
    </location>
</feature>
<protein>
    <recommendedName>
        <fullName evidence="4">DUF2059 domain-containing protein</fullName>
    </recommendedName>
</protein>
<organism evidence="2 3">
    <name type="scientific">Methylobacterium pseudosasicola</name>
    <dbReference type="NCBI Taxonomy" id="582667"/>
    <lineage>
        <taxon>Bacteria</taxon>
        <taxon>Pseudomonadati</taxon>
        <taxon>Pseudomonadota</taxon>
        <taxon>Alphaproteobacteria</taxon>
        <taxon>Hyphomicrobiales</taxon>
        <taxon>Methylobacteriaceae</taxon>
        <taxon>Methylobacterium</taxon>
    </lineage>
</organism>
<name>A0A1I4JQR5_9HYPH</name>
<evidence type="ECO:0000256" key="1">
    <source>
        <dbReference type="SAM" id="MobiDB-lite"/>
    </source>
</evidence>
<proteinExistence type="predicted"/>
<sequence length="185" mass="19807">MRRESGPNDNKLGVEPLNRLIATLCLGVSMSLPLAARADEASDRVTAATALVNKTLIKNLQTGFNVALEKTVAPMPESRAEAVRKELTDEFEKQRGIMIEGLSKEYAQKFTLAELKHLDEIYADPTYLKFQTMNADPNSAVTAISQNSVTKLLNMLAVAAATDNAPKTGAPPVPPPAAPPAPAPK</sequence>
<reference evidence="3" key="1">
    <citation type="submission" date="2016-10" db="EMBL/GenBank/DDBJ databases">
        <authorList>
            <person name="Varghese N."/>
            <person name="Submissions S."/>
        </authorList>
    </citation>
    <scope>NUCLEOTIDE SEQUENCE [LARGE SCALE GENOMIC DNA]</scope>
    <source>
        <strain evidence="3">BL36</strain>
    </source>
</reference>
<gene>
    <name evidence="2" type="ORF">SAMN05192568_1008187</name>
</gene>